<evidence type="ECO:0000256" key="8">
    <source>
        <dbReference type="ARBA" id="ARBA00023054"/>
    </source>
</evidence>
<dbReference type="GO" id="GO:0051707">
    <property type="term" value="P:response to other organism"/>
    <property type="evidence" value="ECO:0007669"/>
    <property type="project" value="UniProtKB-ARBA"/>
</dbReference>
<gene>
    <name evidence="12" type="ORF">H5410_033061</name>
</gene>
<dbReference type="InterPro" id="IPR002182">
    <property type="entry name" value="NB-ARC"/>
</dbReference>
<accession>A0A9J5YLQ3</accession>
<dbReference type="InterPro" id="IPR055414">
    <property type="entry name" value="LRR_R13L4/SHOC2-like"/>
</dbReference>
<dbReference type="GO" id="GO:0005524">
    <property type="term" value="F:ATP binding"/>
    <property type="evidence" value="ECO:0007669"/>
    <property type="project" value="UniProtKB-KW"/>
</dbReference>
<dbReference type="Gene3D" id="3.40.50.300">
    <property type="entry name" value="P-loop containing nucleotide triphosphate hydrolases"/>
    <property type="match status" value="1"/>
</dbReference>
<comment type="caution">
    <text evidence="12">The sequence shown here is derived from an EMBL/GenBank/DDBJ whole genome shotgun (WGS) entry which is preliminary data.</text>
</comment>
<evidence type="ECO:0000256" key="7">
    <source>
        <dbReference type="ARBA" id="ARBA00023027"/>
    </source>
</evidence>
<dbReference type="EC" id="3.2.2.6" evidence="2"/>
<dbReference type="InterPro" id="IPR032675">
    <property type="entry name" value="LRR_dom_sf"/>
</dbReference>
<dbReference type="InterPro" id="IPR058192">
    <property type="entry name" value="WHD_ROQ1-like"/>
</dbReference>
<keyword evidence="7" id="KW-0520">NAD</keyword>
<dbReference type="InterPro" id="IPR042197">
    <property type="entry name" value="Apaf_helical"/>
</dbReference>
<comment type="subcellular location">
    <subcellularLocation>
        <location evidence="1">Membrane</location>
        <topology evidence="1">Peripheral membrane protein</topology>
    </subcellularLocation>
</comment>
<evidence type="ECO:0000256" key="2">
    <source>
        <dbReference type="ARBA" id="ARBA00011982"/>
    </source>
</evidence>
<proteinExistence type="predicted"/>
<dbReference type="Pfam" id="PF01582">
    <property type="entry name" value="TIR"/>
    <property type="match status" value="2"/>
</dbReference>
<keyword evidence="13" id="KW-1185">Reference proteome</keyword>
<sequence length="1467" mass="168318">MASQFQSIKKWKYDIFLNFRREDFDGSFVTDLYKRLEDKGIKAFKHDVKSERGAPFSTELSEAIEGSRIAITIFSEEYALSGRCLEEISKIMECVDSHGQVFYRTEPSVVSRTFDLNKNKEYFNGADLKRFQDALSKAFEGFNEDHYYPFQLICWNNEECIEEIVAQASKGIEMHVWKAQLGQQVTRDAEQGKPWNRSRLWHEKDMNTVFFANQIARTHTFSVAPQNENQKWKYDAFLSFRGDDTRNNFVAHLYKCLQDIGINVFKDDVKLERGKFISTELLKAIEESRTAIIIFSEDYASSSWCLEELTMIMECVDKKEQKAYPVFYSVEPSVIRMKTESSSFAKALEKHREDFKANFEKLATKHEADLALRKKDETNHKDNLVKVQRWKDTLHRAAGIAGLDVRKTANGRVLRFFVGDLFVNSNLKFESFWSCFDKVILSDVSNGASKKMTCPSFYFLGCFPENLLASLPLLSFPVNIPFVSDFTAIVVLEQSDLRRQLFKEKLQMQFLVNLTSPGEAMDGMNEADSIDKIINDNFRNMHHTVSATEKYLVGIESRMGEVESLMKFPLSDVCFIGIWGIGGVGKTIVARKYFDRVSHQFQVSCFLANVREESKKHGLMYLQKTLLSRLLKEKSMNITSFYEGADMIKRRLCHWKVLIVFDDVNDEDQLEYLVGNHDWFGGGSIIITTTRNQDLLRRHDQSYSVPELAKDEAIEVFSWHAFQKPTPDKEFLKLSKSVVDYAKGLPLALKVLGSFLYKRGSTEWRSALDRLKDSGYEKIAKQLSLSLDGLSHEEKNIFLDMACFFRGRKRDDVITILNSFGFRSEIGTDILIQKSLLYIFEGMVEMHDLIEQMGQQVACNVDQDKPWNHSRLWHEQDIKTVFSANQRTESIKGIMVPIGSDRHICKWNKAFRNMPCLRLLIVKGEEARLHDPICDPIEYLPSNLKWLDWSYYTFASLPADFEPGNLVGLNMAFSSLVEIFEEPKAFDKLTILNLSFSESLLRTPNFCETPNLQKIILKSCVSLVEVHPSIGNLKKLIFLNLENCKNLNSLPSSIQMESLESFNLSGCQKLKKIPEIQGNMELLSELLLARTAIWELPSSIGQLSNIRLLDLRSCENLVRLPASVCEMRKLKILILKGCSRLAIFPENLGDLNQLEELYAGNTSILQLPDSVGNLSKLKILSLRKGRKVKRQCARSLILPRMFHGLRELKSLDLSGCNLCDNQAIALMNVTSLLELNLSRNKFIYLPDISGQLSHLRYLNITHCQELKELPKLPKSIEELYVEDFLAKENIANLRMYPRLNLVSFTNYSFDQQSYTEESNGSSISDEILSLFLSNNMDDVIFPSLNSDHRVTCSIVFPERAIPTWFMHQSVEEKILFKLPINWYNDKFKGFAICCVTRMGAGVCSPDSGLSEKYDYAFIKAKLICNDHLKDLKVMEKECKVGTASRTFGWLETLTCIAYLRHLSMGAL</sequence>
<protein>
    <recommendedName>
        <fullName evidence="2">ADP-ribosyl cyclase/cyclic ADP-ribose hydrolase</fullName>
        <ecNumber evidence="2">3.2.2.6</ecNumber>
    </recommendedName>
</protein>
<reference evidence="12 13" key="1">
    <citation type="submission" date="2020-09" db="EMBL/GenBank/DDBJ databases">
        <title>De no assembly of potato wild relative species, Solanum commersonii.</title>
        <authorList>
            <person name="Cho K."/>
        </authorList>
    </citation>
    <scope>NUCLEOTIDE SEQUENCE [LARGE SCALE GENOMIC DNA]</scope>
    <source>
        <strain evidence="12">LZ3.2</strain>
        <tissue evidence="12">Leaf</tissue>
    </source>
</reference>
<evidence type="ECO:0000256" key="6">
    <source>
        <dbReference type="ARBA" id="ARBA00022821"/>
    </source>
</evidence>
<dbReference type="SUPFAM" id="SSF52058">
    <property type="entry name" value="L domain-like"/>
    <property type="match status" value="1"/>
</dbReference>
<comment type="catalytic activity">
    <reaction evidence="10">
        <text>NAD(+) + H2O = ADP-D-ribose + nicotinamide + H(+)</text>
        <dbReference type="Rhea" id="RHEA:16301"/>
        <dbReference type="ChEBI" id="CHEBI:15377"/>
        <dbReference type="ChEBI" id="CHEBI:15378"/>
        <dbReference type="ChEBI" id="CHEBI:17154"/>
        <dbReference type="ChEBI" id="CHEBI:57540"/>
        <dbReference type="ChEBI" id="CHEBI:57967"/>
        <dbReference type="EC" id="3.2.2.6"/>
    </reaction>
    <physiologicalReaction direction="left-to-right" evidence="10">
        <dbReference type="Rhea" id="RHEA:16302"/>
    </physiologicalReaction>
</comment>
<keyword evidence="6" id="KW-0611">Plant defense</keyword>
<evidence type="ECO:0000256" key="10">
    <source>
        <dbReference type="ARBA" id="ARBA00047304"/>
    </source>
</evidence>
<feature type="domain" description="TIR" evidence="11">
    <location>
        <begin position="232"/>
        <end position="362"/>
    </location>
</feature>
<dbReference type="PRINTS" id="PR00364">
    <property type="entry name" value="DISEASERSIST"/>
</dbReference>
<evidence type="ECO:0000256" key="3">
    <source>
        <dbReference type="ARBA" id="ARBA00022614"/>
    </source>
</evidence>
<dbReference type="Pfam" id="PF23598">
    <property type="entry name" value="LRR_14"/>
    <property type="match status" value="1"/>
</dbReference>
<dbReference type="SUPFAM" id="SSF52540">
    <property type="entry name" value="P-loop containing nucleoside triphosphate hydrolases"/>
    <property type="match status" value="1"/>
</dbReference>
<evidence type="ECO:0000259" key="11">
    <source>
        <dbReference type="PROSITE" id="PS50104"/>
    </source>
</evidence>
<dbReference type="EMBL" id="JACXVP010000006">
    <property type="protein sequence ID" value="KAG5601691.1"/>
    <property type="molecule type" value="Genomic_DNA"/>
</dbReference>
<evidence type="ECO:0000313" key="12">
    <source>
        <dbReference type="EMBL" id="KAG5601691.1"/>
    </source>
</evidence>
<keyword evidence="4" id="KW-0677">Repeat</keyword>
<organism evidence="12 13">
    <name type="scientific">Solanum commersonii</name>
    <name type="common">Commerson's wild potato</name>
    <name type="synonym">Commerson's nightshade</name>
    <dbReference type="NCBI Taxonomy" id="4109"/>
    <lineage>
        <taxon>Eukaryota</taxon>
        <taxon>Viridiplantae</taxon>
        <taxon>Streptophyta</taxon>
        <taxon>Embryophyta</taxon>
        <taxon>Tracheophyta</taxon>
        <taxon>Spermatophyta</taxon>
        <taxon>Magnoliopsida</taxon>
        <taxon>eudicotyledons</taxon>
        <taxon>Gunneridae</taxon>
        <taxon>Pentapetalae</taxon>
        <taxon>asterids</taxon>
        <taxon>lamiids</taxon>
        <taxon>Solanales</taxon>
        <taxon>Solanaceae</taxon>
        <taxon>Solanoideae</taxon>
        <taxon>Solaneae</taxon>
        <taxon>Solanum</taxon>
    </lineage>
</organism>
<dbReference type="GO" id="GO:0061809">
    <property type="term" value="F:NAD+ nucleosidase activity, cyclic ADP-ribose generating"/>
    <property type="evidence" value="ECO:0007669"/>
    <property type="project" value="UniProtKB-EC"/>
</dbReference>
<dbReference type="GO" id="GO:0016020">
    <property type="term" value="C:membrane"/>
    <property type="evidence" value="ECO:0007669"/>
    <property type="project" value="UniProtKB-SubCell"/>
</dbReference>
<dbReference type="Pfam" id="PF00931">
    <property type="entry name" value="NB-ARC"/>
    <property type="match status" value="1"/>
</dbReference>
<dbReference type="Proteomes" id="UP000824120">
    <property type="component" value="Chromosome 6"/>
</dbReference>
<dbReference type="InterPro" id="IPR000157">
    <property type="entry name" value="TIR_dom"/>
</dbReference>
<feature type="domain" description="TIR" evidence="11">
    <location>
        <begin position="11"/>
        <end position="139"/>
    </location>
</feature>
<dbReference type="FunFam" id="3.40.50.10140:FF:000007">
    <property type="entry name" value="Disease resistance protein (TIR-NBS-LRR class)"/>
    <property type="match status" value="1"/>
</dbReference>
<dbReference type="InterPro" id="IPR035897">
    <property type="entry name" value="Toll_tir_struct_dom_sf"/>
</dbReference>
<keyword evidence="5" id="KW-0378">Hydrolase</keyword>
<dbReference type="PROSITE" id="PS50104">
    <property type="entry name" value="TIR"/>
    <property type="match status" value="2"/>
</dbReference>
<dbReference type="InterPro" id="IPR027417">
    <property type="entry name" value="P-loop_NTPase"/>
</dbReference>
<dbReference type="Gene3D" id="3.80.10.10">
    <property type="entry name" value="Ribonuclease Inhibitor"/>
    <property type="match status" value="2"/>
</dbReference>
<dbReference type="Pfam" id="PF20160">
    <property type="entry name" value="C-JID"/>
    <property type="match status" value="1"/>
</dbReference>
<dbReference type="PANTHER" id="PTHR11017">
    <property type="entry name" value="LEUCINE-RICH REPEAT-CONTAINING PROTEIN"/>
    <property type="match status" value="1"/>
</dbReference>
<evidence type="ECO:0000256" key="9">
    <source>
        <dbReference type="ARBA" id="ARBA00023136"/>
    </source>
</evidence>
<dbReference type="Gene3D" id="3.40.50.10140">
    <property type="entry name" value="Toll/interleukin-1 receptor homology (TIR) domain"/>
    <property type="match status" value="2"/>
</dbReference>
<dbReference type="SMART" id="SM00255">
    <property type="entry name" value="TIR"/>
    <property type="match status" value="2"/>
</dbReference>
<dbReference type="GO" id="GO:0006952">
    <property type="term" value="P:defense response"/>
    <property type="evidence" value="ECO:0007669"/>
    <property type="project" value="UniProtKB-KW"/>
</dbReference>
<keyword evidence="9" id="KW-0472">Membrane</keyword>
<evidence type="ECO:0000256" key="1">
    <source>
        <dbReference type="ARBA" id="ARBA00004170"/>
    </source>
</evidence>
<dbReference type="PANTHER" id="PTHR11017:SF580">
    <property type="entry name" value="ADP-RIBOSYL CYCLASE_CYCLIC ADP-RIBOSE HYDROLASE"/>
    <property type="match status" value="1"/>
</dbReference>
<evidence type="ECO:0000256" key="5">
    <source>
        <dbReference type="ARBA" id="ARBA00022801"/>
    </source>
</evidence>
<keyword evidence="8" id="KW-0175">Coiled coil</keyword>
<evidence type="ECO:0000313" key="13">
    <source>
        <dbReference type="Proteomes" id="UP000824120"/>
    </source>
</evidence>
<dbReference type="GO" id="GO:0043531">
    <property type="term" value="F:ADP binding"/>
    <property type="evidence" value="ECO:0007669"/>
    <property type="project" value="InterPro"/>
</dbReference>
<dbReference type="GO" id="GO:0007165">
    <property type="term" value="P:signal transduction"/>
    <property type="evidence" value="ECO:0007669"/>
    <property type="project" value="InterPro"/>
</dbReference>
<dbReference type="SUPFAM" id="SSF52200">
    <property type="entry name" value="Toll/Interleukin receptor TIR domain"/>
    <property type="match status" value="2"/>
</dbReference>
<dbReference type="OrthoDB" id="1277463at2759"/>
<name>A0A9J5YLQ3_SOLCO</name>
<keyword evidence="3" id="KW-0433">Leucine-rich repeat</keyword>
<evidence type="ECO:0000256" key="4">
    <source>
        <dbReference type="ARBA" id="ARBA00022737"/>
    </source>
</evidence>
<dbReference type="Pfam" id="PF23282">
    <property type="entry name" value="WHD_ROQ1"/>
    <property type="match status" value="1"/>
</dbReference>
<dbReference type="Gene3D" id="1.10.8.430">
    <property type="entry name" value="Helical domain of apoptotic protease-activating factors"/>
    <property type="match status" value="1"/>
</dbReference>
<dbReference type="InterPro" id="IPR044974">
    <property type="entry name" value="Disease_R_plants"/>
</dbReference>
<dbReference type="InterPro" id="IPR045344">
    <property type="entry name" value="C-JID"/>
</dbReference>